<protein>
    <submittedName>
        <fullName evidence="1">Uncharacterized protein</fullName>
    </submittedName>
</protein>
<feature type="non-terminal residue" evidence="1">
    <location>
        <position position="1"/>
    </location>
</feature>
<sequence>VPPPPSPPPPILSVLFTIPPHFCITNIESRTVQRTPSQSHHLCTEELTL</sequence>
<dbReference type="Proteomes" id="UP001162483">
    <property type="component" value="Unassembled WGS sequence"/>
</dbReference>
<organism evidence="1 2">
    <name type="scientific">Staurois parvus</name>
    <dbReference type="NCBI Taxonomy" id="386267"/>
    <lineage>
        <taxon>Eukaryota</taxon>
        <taxon>Metazoa</taxon>
        <taxon>Chordata</taxon>
        <taxon>Craniata</taxon>
        <taxon>Vertebrata</taxon>
        <taxon>Euteleostomi</taxon>
        <taxon>Amphibia</taxon>
        <taxon>Batrachia</taxon>
        <taxon>Anura</taxon>
        <taxon>Neobatrachia</taxon>
        <taxon>Ranoidea</taxon>
        <taxon>Ranidae</taxon>
        <taxon>Staurois</taxon>
    </lineage>
</organism>
<evidence type="ECO:0000313" key="1">
    <source>
        <dbReference type="EMBL" id="CAI9620556.1"/>
    </source>
</evidence>
<accession>A0ABN9HJB5</accession>
<comment type="caution">
    <text evidence="1">The sequence shown here is derived from an EMBL/GenBank/DDBJ whole genome shotgun (WGS) entry which is preliminary data.</text>
</comment>
<proteinExistence type="predicted"/>
<name>A0ABN9HJB5_9NEOB</name>
<evidence type="ECO:0000313" key="2">
    <source>
        <dbReference type="Proteomes" id="UP001162483"/>
    </source>
</evidence>
<dbReference type="EMBL" id="CATNWA010020955">
    <property type="protein sequence ID" value="CAI9620556.1"/>
    <property type="molecule type" value="Genomic_DNA"/>
</dbReference>
<reference evidence="1" key="1">
    <citation type="submission" date="2023-05" db="EMBL/GenBank/DDBJ databases">
        <authorList>
            <person name="Stuckert A."/>
        </authorList>
    </citation>
    <scope>NUCLEOTIDE SEQUENCE</scope>
</reference>
<keyword evidence="2" id="KW-1185">Reference proteome</keyword>
<gene>
    <name evidence="1" type="ORF">SPARVUS_LOCUS16002610</name>
</gene>